<dbReference type="InterPro" id="IPR001623">
    <property type="entry name" value="DnaJ_domain"/>
</dbReference>
<evidence type="ECO:0000256" key="5">
    <source>
        <dbReference type="SAM" id="Phobius"/>
    </source>
</evidence>
<keyword evidence="5" id="KW-1133">Transmembrane helix</keyword>
<dbReference type="RefSeq" id="WP_046947398.1">
    <property type="nucleotide sequence ID" value="NZ_JARJDN010000004.1"/>
</dbReference>
<evidence type="ECO:0000313" key="7">
    <source>
        <dbReference type="EMBL" id="KXX91503.1"/>
    </source>
</evidence>
<feature type="coiled-coil region" evidence="4">
    <location>
        <begin position="211"/>
        <end position="242"/>
    </location>
</feature>
<keyword evidence="5" id="KW-0472">Membrane</keyword>
<accession>A0A150B0A2</accession>
<keyword evidence="4" id="KW-0175">Coiled coil</keyword>
<evidence type="ECO:0000256" key="1">
    <source>
        <dbReference type="ARBA" id="ARBA00022705"/>
    </source>
</evidence>
<feature type="transmembrane region" description="Helical" evidence="5">
    <location>
        <begin position="366"/>
        <end position="384"/>
    </location>
</feature>
<organism evidence="7 8">
    <name type="scientific">Bacillus cereus</name>
    <dbReference type="NCBI Taxonomy" id="1396"/>
    <lineage>
        <taxon>Bacteria</taxon>
        <taxon>Bacillati</taxon>
        <taxon>Bacillota</taxon>
        <taxon>Bacilli</taxon>
        <taxon>Bacillales</taxon>
        <taxon>Bacillaceae</taxon>
        <taxon>Bacillus</taxon>
        <taxon>Bacillus cereus group</taxon>
    </lineage>
</organism>
<sequence>MSIWNTLEIEPTDNISVIKKAYAKLLKIHHPEDDPEGYQKLREAFDEAVKSAKNMKDKPSIQIDDMNALDREHVFSPWTDSDAEIATTTITEHPVYTFMESVETLYDNFFARIEQGNWEEILRSDVIWDVQYAAALQDQLIEFFLYHYHFPHSIWELIDQVFRFSEQRNDLVNEYGENTIQFLLERISGEKEMRYDIFEKTADLDFELYFYIREEIQRKLIANELEDVKEELDRAFAMYQRDPELLRMQGIYYLRIDNKEKALQAFSNILLIDKDDPDALLYRARIQHNLGQFHDAIKDCEHLLSVYPEHMDAMFMMTKCLEKAGEIEKAEKIVQDAFQIDRNHVEFLSYFNSFLAQSGKKPNKPGVTMAYVFGWILMYSGMFLRRTWVYILFFILAIITRLPFKYILLLPVVWEAWKFYRLKIKM</sequence>
<proteinExistence type="predicted"/>
<dbReference type="InterPro" id="IPR011990">
    <property type="entry name" value="TPR-like_helical_dom_sf"/>
</dbReference>
<feature type="repeat" description="TPR" evidence="3">
    <location>
        <begin position="243"/>
        <end position="276"/>
    </location>
</feature>
<evidence type="ECO:0000256" key="3">
    <source>
        <dbReference type="PROSITE-ProRule" id="PRU00339"/>
    </source>
</evidence>
<dbReference type="SUPFAM" id="SSF48452">
    <property type="entry name" value="TPR-like"/>
    <property type="match status" value="1"/>
</dbReference>
<keyword evidence="5" id="KW-0812">Transmembrane</keyword>
<dbReference type="SUPFAM" id="SSF46565">
    <property type="entry name" value="Chaperone J-domain"/>
    <property type="match status" value="1"/>
</dbReference>
<dbReference type="PROSITE" id="PS50076">
    <property type="entry name" value="DNAJ_2"/>
    <property type="match status" value="1"/>
</dbReference>
<feature type="transmembrane region" description="Helical" evidence="5">
    <location>
        <begin position="390"/>
        <end position="417"/>
    </location>
</feature>
<dbReference type="EMBL" id="LOMT01000115">
    <property type="protein sequence ID" value="KXX91503.1"/>
    <property type="molecule type" value="Genomic_DNA"/>
</dbReference>
<keyword evidence="3" id="KW-0802">TPR repeat</keyword>
<keyword evidence="2" id="KW-0346">Stress response</keyword>
<dbReference type="Gene3D" id="1.10.287.110">
    <property type="entry name" value="DnaJ domain"/>
    <property type="match status" value="1"/>
</dbReference>
<comment type="caution">
    <text evidence="7">The sequence shown here is derived from an EMBL/GenBank/DDBJ whole genome shotgun (WGS) entry which is preliminary data.</text>
</comment>
<dbReference type="PANTHER" id="PTHR44749">
    <property type="entry name" value="SUPPRESSOR OF RPS4-RLD 1"/>
    <property type="match status" value="1"/>
</dbReference>
<evidence type="ECO:0000313" key="8">
    <source>
        <dbReference type="Proteomes" id="UP000075591"/>
    </source>
</evidence>
<dbReference type="PANTHER" id="PTHR44749:SF1">
    <property type="entry name" value="TETRATRICOPEPTIDE-LIKE HELICAL DOMAIN-CONTAINING PROTEIN"/>
    <property type="match status" value="1"/>
</dbReference>
<dbReference type="AlphaFoldDB" id="A0A150B0A2"/>
<evidence type="ECO:0000256" key="2">
    <source>
        <dbReference type="ARBA" id="ARBA00023016"/>
    </source>
</evidence>
<dbReference type="GO" id="GO:0006260">
    <property type="term" value="P:DNA replication"/>
    <property type="evidence" value="ECO:0007669"/>
    <property type="project" value="UniProtKB-KW"/>
</dbReference>
<dbReference type="SMART" id="SM00028">
    <property type="entry name" value="TPR"/>
    <property type="match status" value="3"/>
</dbReference>
<name>A0A150B0A2_BACCE</name>
<dbReference type="InterPro" id="IPR036869">
    <property type="entry name" value="J_dom_sf"/>
</dbReference>
<dbReference type="GO" id="GO:0045892">
    <property type="term" value="P:negative regulation of DNA-templated transcription"/>
    <property type="evidence" value="ECO:0007669"/>
    <property type="project" value="InterPro"/>
</dbReference>
<gene>
    <name evidence="7" type="ORF">AT274_12420</name>
</gene>
<keyword evidence="1" id="KW-0235">DNA replication</keyword>
<dbReference type="PATRIC" id="fig|1396.432.peg.2760"/>
<evidence type="ECO:0000259" key="6">
    <source>
        <dbReference type="PROSITE" id="PS50076"/>
    </source>
</evidence>
<dbReference type="Gene3D" id="1.25.40.10">
    <property type="entry name" value="Tetratricopeptide repeat domain"/>
    <property type="match status" value="1"/>
</dbReference>
<feature type="domain" description="J" evidence="6">
    <location>
        <begin position="2"/>
        <end position="67"/>
    </location>
</feature>
<dbReference type="Pfam" id="PF14559">
    <property type="entry name" value="TPR_19"/>
    <property type="match status" value="1"/>
</dbReference>
<protein>
    <recommendedName>
        <fullName evidence="6">J domain-containing protein</fullName>
    </recommendedName>
</protein>
<evidence type="ECO:0000256" key="4">
    <source>
        <dbReference type="SAM" id="Coils"/>
    </source>
</evidence>
<dbReference type="Proteomes" id="UP000075591">
    <property type="component" value="Unassembled WGS sequence"/>
</dbReference>
<dbReference type="PROSITE" id="PS50005">
    <property type="entry name" value="TPR"/>
    <property type="match status" value="1"/>
</dbReference>
<dbReference type="InterPro" id="IPR044650">
    <property type="entry name" value="SRFR1-like"/>
</dbReference>
<dbReference type="InterPro" id="IPR019734">
    <property type="entry name" value="TPR_rpt"/>
</dbReference>
<reference evidence="7 8" key="1">
    <citation type="submission" date="2015-12" db="EMBL/GenBank/DDBJ databases">
        <title>Bacillus cereus Group isolate.</title>
        <authorList>
            <person name="Kovac J."/>
        </authorList>
    </citation>
    <scope>NUCLEOTIDE SEQUENCE [LARGE SCALE GENOMIC DNA]</scope>
    <source>
        <strain evidence="7 8">FSL W8-0275</strain>
    </source>
</reference>